<evidence type="ECO:0000256" key="8">
    <source>
        <dbReference type="ARBA" id="ARBA00023186"/>
    </source>
</evidence>
<dbReference type="FunFam" id="1.10.560.10:FF:000073">
    <property type="entry name" value="T-complex protein 1 subunit gamma"/>
    <property type="match status" value="1"/>
</dbReference>
<keyword evidence="6 10" id="KW-0547">Nucleotide-binding</keyword>
<dbReference type="InterPro" id="IPR027409">
    <property type="entry name" value="GroEL-like_apical_dom_sf"/>
</dbReference>
<dbReference type="InterPro" id="IPR017998">
    <property type="entry name" value="Chaperone_TCP-1"/>
</dbReference>
<evidence type="ECO:0000256" key="1">
    <source>
        <dbReference type="ARBA" id="ARBA00004496"/>
    </source>
</evidence>
<dbReference type="EMBL" id="ML170197">
    <property type="protein sequence ID" value="TDL19375.1"/>
    <property type="molecule type" value="Genomic_DNA"/>
</dbReference>
<keyword evidence="5" id="KW-0963">Cytoplasm</keyword>
<dbReference type="Pfam" id="PF00118">
    <property type="entry name" value="Cpn60_TCP1"/>
    <property type="match status" value="1"/>
</dbReference>
<dbReference type="GO" id="GO:0016887">
    <property type="term" value="F:ATP hydrolysis activity"/>
    <property type="evidence" value="ECO:0007669"/>
    <property type="project" value="InterPro"/>
</dbReference>
<evidence type="ECO:0000256" key="12">
    <source>
        <dbReference type="SAM" id="MobiDB-lite"/>
    </source>
</evidence>
<evidence type="ECO:0000256" key="6">
    <source>
        <dbReference type="ARBA" id="ARBA00022741"/>
    </source>
</evidence>
<dbReference type="GO" id="GO:0005524">
    <property type="term" value="F:ATP binding"/>
    <property type="evidence" value="ECO:0007669"/>
    <property type="project" value="UniProtKB-KW"/>
</dbReference>
<evidence type="ECO:0000313" key="13">
    <source>
        <dbReference type="EMBL" id="TDL19375.1"/>
    </source>
</evidence>
<proteinExistence type="inferred from homology"/>
<dbReference type="InterPro" id="IPR053374">
    <property type="entry name" value="TCP-1_chaperonin"/>
</dbReference>
<evidence type="ECO:0000256" key="10">
    <source>
        <dbReference type="RuleBase" id="RU004187"/>
    </source>
</evidence>
<evidence type="ECO:0000256" key="7">
    <source>
        <dbReference type="ARBA" id="ARBA00022840"/>
    </source>
</evidence>
<dbReference type="SUPFAM" id="SSF48592">
    <property type="entry name" value="GroEL equatorial domain-like"/>
    <property type="match status" value="1"/>
</dbReference>
<dbReference type="FunFam" id="1.10.560.10:FF:000085">
    <property type="entry name" value="T-complex protein 1 subunit gamma"/>
    <property type="match status" value="1"/>
</dbReference>
<feature type="compositionally biased region" description="Pro residues" evidence="12">
    <location>
        <begin position="542"/>
        <end position="551"/>
    </location>
</feature>
<keyword evidence="8 10" id="KW-0143">Chaperone</keyword>
<comment type="function">
    <text evidence="9">Molecular chaperone; assists the folding of proteins upon ATP hydrolysis. Known to play a role, in vitro, in the folding of actin and tubulin.</text>
</comment>
<reference evidence="13 14" key="1">
    <citation type="submission" date="2018-06" db="EMBL/GenBank/DDBJ databases">
        <title>A transcriptomic atlas of mushroom development highlights an independent origin of complex multicellularity.</title>
        <authorList>
            <consortium name="DOE Joint Genome Institute"/>
            <person name="Krizsan K."/>
            <person name="Almasi E."/>
            <person name="Merenyi Z."/>
            <person name="Sahu N."/>
            <person name="Viragh M."/>
            <person name="Koszo T."/>
            <person name="Mondo S."/>
            <person name="Kiss B."/>
            <person name="Balint B."/>
            <person name="Kues U."/>
            <person name="Barry K."/>
            <person name="Hegedus J.C."/>
            <person name="Henrissat B."/>
            <person name="Johnson J."/>
            <person name="Lipzen A."/>
            <person name="Ohm R."/>
            <person name="Nagy I."/>
            <person name="Pangilinan J."/>
            <person name="Yan J."/>
            <person name="Xiong Y."/>
            <person name="Grigoriev I.V."/>
            <person name="Hibbett D.S."/>
            <person name="Nagy L.G."/>
        </authorList>
    </citation>
    <scope>NUCLEOTIDE SEQUENCE [LARGE SCALE GENOMIC DNA]</scope>
    <source>
        <strain evidence="13 14">SZMC22713</strain>
    </source>
</reference>
<accession>A0A4Y7PW75</accession>
<dbReference type="InterPro" id="IPR012719">
    <property type="entry name" value="Chap_CCT_gamma"/>
</dbReference>
<evidence type="ECO:0000256" key="3">
    <source>
        <dbReference type="ARBA" id="ARBA00011531"/>
    </source>
</evidence>
<dbReference type="PRINTS" id="PR00304">
    <property type="entry name" value="TCOMPLEXTCP1"/>
</dbReference>
<evidence type="ECO:0000256" key="2">
    <source>
        <dbReference type="ARBA" id="ARBA00008020"/>
    </source>
</evidence>
<organism evidence="13 14">
    <name type="scientific">Rickenella mellea</name>
    <dbReference type="NCBI Taxonomy" id="50990"/>
    <lineage>
        <taxon>Eukaryota</taxon>
        <taxon>Fungi</taxon>
        <taxon>Dikarya</taxon>
        <taxon>Basidiomycota</taxon>
        <taxon>Agaricomycotina</taxon>
        <taxon>Agaricomycetes</taxon>
        <taxon>Hymenochaetales</taxon>
        <taxon>Rickenellaceae</taxon>
        <taxon>Rickenella</taxon>
    </lineage>
</organism>
<dbReference type="PANTHER" id="PTHR11353">
    <property type="entry name" value="CHAPERONIN"/>
    <property type="match status" value="1"/>
</dbReference>
<dbReference type="InterPro" id="IPR027413">
    <property type="entry name" value="GROEL-like_equatorial_sf"/>
</dbReference>
<protein>
    <recommendedName>
        <fullName evidence="4 11">T-complex protein 1 subunit gamma</fullName>
    </recommendedName>
</protein>
<dbReference type="GO" id="GO:0140662">
    <property type="term" value="F:ATP-dependent protein folding chaperone"/>
    <property type="evidence" value="ECO:0007669"/>
    <property type="project" value="InterPro"/>
</dbReference>
<dbReference type="VEuPathDB" id="FungiDB:BD410DRAFT_900235"/>
<dbReference type="NCBIfam" id="NF041083">
    <property type="entry name" value="thermosome_beta"/>
    <property type="match status" value="1"/>
</dbReference>
<dbReference type="SUPFAM" id="SSF52029">
    <property type="entry name" value="GroEL apical domain-like"/>
    <property type="match status" value="1"/>
</dbReference>
<dbReference type="PROSITE" id="PS00751">
    <property type="entry name" value="TCP1_2"/>
    <property type="match status" value="1"/>
</dbReference>
<dbReference type="Gene3D" id="3.30.260.10">
    <property type="entry name" value="TCP-1-like chaperonin intermediate domain"/>
    <property type="match status" value="1"/>
</dbReference>
<dbReference type="FunFam" id="3.50.7.10:FF:000005">
    <property type="entry name" value="T-complex protein 1 subunit gamma"/>
    <property type="match status" value="1"/>
</dbReference>
<evidence type="ECO:0000256" key="4">
    <source>
        <dbReference type="ARBA" id="ARBA00017187"/>
    </source>
</evidence>
<dbReference type="NCBIfam" id="TIGR02344">
    <property type="entry name" value="chap_CCT_gamma"/>
    <property type="match status" value="1"/>
</dbReference>
<dbReference type="InterPro" id="IPR002194">
    <property type="entry name" value="Chaperonin_TCP-1_CS"/>
</dbReference>
<dbReference type="PROSITE" id="PS00750">
    <property type="entry name" value="TCP1_1"/>
    <property type="match status" value="1"/>
</dbReference>
<evidence type="ECO:0000313" key="14">
    <source>
        <dbReference type="Proteomes" id="UP000294933"/>
    </source>
</evidence>
<dbReference type="Proteomes" id="UP000294933">
    <property type="component" value="Unassembled WGS sequence"/>
</dbReference>
<comment type="similarity">
    <text evidence="2 10">Belongs to the TCP-1 chaperonin family.</text>
</comment>
<dbReference type="CDD" id="cd03337">
    <property type="entry name" value="TCP1_gamma"/>
    <property type="match status" value="1"/>
</dbReference>
<dbReference type="GO" id="GO:0051082">
    <property type="term" value="F:unfolded protein binding"/>
    <property type="evidence" value="ECO:0007669"/>
    <property type="project" value="InterPro"/>
</dbReference>
<dbReference type="Gene3D" id="1.10.560.10">
    <property type="entry name" value="GroEL-like equatorial domain"/>
    <property type="match status" value="1"/>
</dbReference>
<dbReference type="AlphaFoldDB" id="A0A4Y7PW75"/>
<dbReference type="NCBIfam" id="NF041082">
    <property type="entry name" value="thermosome_alpha"/>
    <property type="match status" value="1"/>
</dbReference>
<keyword evidence="7 10" id="KW-0067">ATP-binding</keyword>
<keyword evidence="14" id="KW-1185">Reference proteome</keyword>
<feature type="region of interest" description="Disordered" evidence="12">
    <location>
        <begin position="531"/>
        <end position="551"/>
    </location>
</feature>
<dbReference type="InterPro" id="IPR054827">
    <property type="entry name" value="thermosome_alpha"/>
</dbReference>
<gene>
    <name evidence="13" type="ORF">BD410DRAFT_900235</name>
</gene>
<evidence type="ECO:0000256" key="5">
    <source>
        <dbReference type="ARBA" id="ARBA00022490"/>
    </source>
</evidence>
<evidence type="ECO:0000256" key="11">
    <source>
        <dbReference type="RuleBase" id="RU004191"/>
    </source>
</evidence>
<dbReference type="STRING" id="50990.A0A4Y7PW75"/>
<name>A0A4Y7PW75_9AGAM</name>
<dbReference type="SUPFAM" id="SSF54849">
    <property type="entry name" value="GroEL-intermediate domain like"/>
    <property type="match status" value="1"/>
</dbReference>
<evidence type="ECO:0000256" key="9">
    <source>
        <dbReference type="ARBA" id="ARBA00024677"/>
    </source>
</evidence>
<dbReference type="InterPro" id="IPR002423">
    <property type="entry name" value="Cpn60/GroEL/TCP-1"/>
</dbReference>
<dbReference type="Gene3D" id="3.50.7.10">
    <property type="entry name" value="GroEL"/>
    <property type="match status" value="1"/>
</dbReference>
<dbReference type="GO" id="GO:0005832">
    <property type="term" value="C:chaperonin-containing T-complex"/>
    <property type="evidence" value="ECO:0007669"/>
    <property type="project" value="UniProtKB-ARBA"/>
</dbReference>
<dbReference type="InterPro" id="IPR027410">
    <property type="entry name" value="TCP-1-like_intermed_sf"/>
</dbReference>
<comment type="subunit">
    <text evidence="3">Heterooligomeric complex of about 850 to 900 kDa that forms two stacked rings, 12 to 16 nm in diameter.</text>
</comment>
<dbReference type="OrthoDB" id="10248520at2759"/>
<sequence length="551" mass="60399">MQAGQTPVFVMNTGPERQSGRKAQISNITAAKTVADVIRTCLGPKSMLKMILDPMGGILLTNDGNAILREIDVAHPAAKNMIELSRTQDEECGDGTTSVIILAGEILAQSLPQLERDIHPVVIISAYNKALTEALSIIARISIPIDTANDDEMLALIKTSIGTKFVVRWSDLMCRLALQAVRTVASDVADQASVKTVDIKRYARVEKVPGGEIEESRVLSGVMLNKDVTHPKMRRRIHNPRIILLDCPLEYKKGESQTNMEMSKEDDWNRALQIEEEQIKAMCDKLVEFKPDLIFTEKGVSDYAQHILLKANVTAMRRVRKSDNNRIARAVGATIVNRIEDLRDSDVGTQCGLFNVEKIGDEYFSFLTDCTSPKACTILLRGPSKDILNEVERNLQDAMSVARNVLFNPLLSPGGGATEMAISVGLHARARTITGVEGGPFRAVADAMEVVPRTLVQNAGGSVVRVLTELRAKHANGENSWGINGETGKIVDMKAYGLYESASVKVQILKTAIEAARMLLRVDDVVQAIRKEKQQQQGQEQGPPPEELAEG</sequence>
<comment type="subcellular location">
    <subcellularLocation>
        <location evidence="1">Cytoplasm</location>
    </subcellularLocation>
</comment>